<evidence type="ECO:0000256" key="3">
    <source>
        <dbReference type="ARBA" id="ARBA00023295"/>
    </source>
</evidence>
<dbReference type="EMBL" id="MW124398">
    <property type="protein sequence ID" value="QQZ02656.1"/>
    <property type="molecule type" value="Genomic_DNA"/>
</dbReference>
<keyword evidence="6" id="KW-0858">Xylan degradation</keyword>
<keyword evidence="4" id="KW-0624">Polysaccharide degradation</keyword>
<dbReference type="SUPFAM" id="SSF51445">
    <property type="entry name" value="(Trans)glycosidases"/>
    <property type="match status" value="1"/>
</dbReference>
<dbReference type="PRINTS" id="PR00134">
    <property type="entry name" value="GLHYDRLASE10"/>
</dbReference>
<dbReference type="PROSITE" id="PS51257">
    <property type="entry name" value="PROKAR_LIPOPROTEIN"/>
    <property type="match status" value="1"/>
</dbReference>
<keyword evidence="2" id="KW-0119">Carbohydrate metabolism</keyword>
<reference evidence="6" key="1">
    <citation type="journal article" date="2021" name="AMB Express">
        <title>Characterization of efficient xylanases from industrial-scale pulp and paper wastewater treatment microbiota.</title>
        <authorList>
            <person name="Wang J."/>
            <person name="Liang J."/>
            <person name="Li Y."/>
            <person name="Tian L."/>
            <person name="Wei Y."/>
        </authorList>
    </citation>
    <scope>NUCLEOTIDE SEQUENCE</scope>
</reference>
<keyword evidence="3 6" id="KW-0326">Glycosidase</keyword>
<organism evidence="6">
    <name type="scientific">uncultured microorganism</name>
    <dbReference type="NCBI Taxonomy" id="358574"/>
    <lineage>
        <taxon>unclassified sequences</taxon>
        <taxon>environmental samples</taxon>
    </lineage>
</organism>
<evidence type="ECO:0000256" key="1">
    <source>
        <dbReference type="ARBA" id="ARBA00022801"/>
    </source>
</evidence>
<dbReference type="InterPro" id="IPR031158">
    <property type="entry name" value="GH10_AS"/>
</dbReference>
<sequence length="373" mass="42284">MSKLRNFLMAGVAGMALVACNAPAKVQSGMALKEAFADHFYIGTAMNTQEITGKDSASVEVIKKHFNAVVAENCMKAGPIQPREGEFRFDLPDQLADFAEAHGMYLSGHVLIWHSQAPRWFFTDSLGNTVTPEVLTQRMKDHIYTVVGRYKGRVKGWDVVNEAILEDGSWRKSKFYEILGEEFVPLAFQFAHEADPEAELWYNDYNEWYPGKVETVVKLIGQLRERGLRIDGVGMQGHLAMDGPTIEEYEKAIVAYANAGVKVMITELDMTALPFPDPKVGAEVSASFEYRESLNPYVNGLPDSVSVAWNNRMGELFDLFLKHSDKITRVTLWGTTDRTCWKNNWPVRGRTDYPVIFDRQYQPKPFLDKYTKK</sequence>
<dbReference type="InterPro" id="IPR017853">
    <property type="entry name" value="GH"/>
</dbReference>
<dbReference type="PANTHER" id="PTHR31490">
    <property type="entry name" value="GLYCOSYL HYDROLASE"/>
    <property type="match status" value="1"/>
</dbReference>
<evidence type="ECO:0000256" key="4">
    <source>
        <dbReference type="ARBA" id="ARBA00023326"/>
    </source>
</evidence>
<dbReference type="InterPro" id="IPR044846">
    <property type="entry name" value="GH10"/>
</dbReference>
<dbReference type="InterPro" id="IPR001000">
    <property type="entry name" value="GH10_dom"/>
</dbReference>
<feature type="domain" description="GH10" evidence="5">
    <location>
        <begin position="26"/>
        <end position="373"/>
    </location>
</feature>
<dbReference type="Pfam" id="PF00331">
    <property type="entry name" value="Glyco_hydro_10"/>
    <property type="match status" value="1"/>
</dbReference>
<dbReference type="GO" id="GO:0004553">
    <property type="term" value="F:hydrolase activity, hydrolyzing O-glycosyl compounds"/>
    <property type="evidence" value="ECO:0007669"/>
    <property type="project" value="InterPro"/>
</dbReference>
<name>A0A7U1BNB3_9ZZZZ</name>
<keyword evidence="1 6" id="KW-0378">Hydrolase</keyword>
<dbReference type="AlphaFoldDB" id="A0A7U1BNB3"/>
<dbReference type="Gene3D" id="3.20.20.80">
    <property type="entry name" value="Glycosidases"/>
    <property type="match status" value="1"/>
</dbReference>
<accession>A0A7U1BNB3</accession>
<dbReference type="PROSITE" id="PS51760">
    <property type="entry name" value="GH10_2"/>
    <property type="match status" value="1"/>
</dbReference>
<dbReference type="SMART" id="SM00633">
    <property type="entry name" value="Glyco_10"/>
    <property type="match status" value="1"/>
</dbReference>
<evidence type="ECO:0000259" key="5">
    <source>
        <dbReference type="PROSITE" id="PS51760"/>
    </source>
</evidence>
<proteinExistence type="predicted"/>
<dbReference type="PROSITE" id="PS00591">
    <property type="entry name" value="GH10_1"/>
    <property type="match status" value="1"/>
</dbReference>
<evidence type="ECO:0000256" key="2">
    <source>
        <dbReference type="ARBA" id="ARBA00023277"/>
    </source>
</evidence>
<dbReference type="GO" id="GO:0045493">
    <property type="term" value="P:xylan catabolic process"/>
    <property type="evidence" value="ECO:0007669"/>
    <property type="project" value="UniProtKB-KW"/>
</dbReference>
<protein>
    <submittedName>
        <fullName evidence="6">1,4-beta-xylanase</fullName>
    </submittedName>
</protein>
<evidence type="ECO:0000313" key="6">
    <source>
        <dbReference type="EMBL" id="QQZ02656.1"/>
    </source>
</evidence>
<dbReference type="PANTHER" id="PTHR31490:SF90">
    <property type="entry name" value="ENDO-1,4-BETA-XYLANASE A"/>
    <property type="match status" value="1"/>
</dbReference>